<evidence type="ECO:0000313" key="1">
    <source>
        <dbReference type="EMBL" id="MBW48198.1"/>
    </source>
</evidence>
<reference evidence="1" key="1">
    <citation type="submission" date="2018-01" db="EMBL/GenBank/DDBJ databases">
        <title>An insight into the sialome of Amazonian anophelines.</title>
        <authorList>
            <person name="Ribeiro J.M."/>
            <person name="Scarpassa V."/>
            <person name="Calvo E."/>
        </authorList>
    </citation>
    <scope>NUCLEOTIDE SEQUENCE</scope>
    <source>
        <tissue evidence="1">Salivary glands</tissue>
    </source>
</reference>
<accession>A0A2M4B5V3</accession>
<dbReference type="AlphaFoldDB" id="A0A2M4B5V3"/>
<organism evidence="1">
    <name type="scientific">Anopheles triannulatus</name>
    <dbReference type="NCBI Taxonomy" id="58253"/>
    <lineage>
        <taxon>Eukaryota</taxon>
        <taxon>Metazoa</taxon>
        <taxon>Ecdysozoa</taxon>
        <taxon>Arthropoda</taxon>
        <taxon>Hexapoda</taxon>
        <taxon>Insecta</taxon>
        <taxon>Pterygota</taxon>
        <taxon>Neoptera</taxon>
        <taxon>Endopterygota</taxon>
        <taxon>Diptera</taxon>
        <taxon>Nematocera</taxon>
        <taxon>Culicoidea</taxon>
        <taxon>Culicidae</taxon>
        <taxon>Anophelinae</taxon>
        <taxon>Anopheles</taxon>
    </lineage>
</organism>
<name>A0A2M4B5V3_9DIPT</name>
<proteinExistence type="predicted"/>
<sequence>MLELWTQGQRNLLRMQSGTLLWIVLSAQGLGPASSGLWYIARREQLPEARPELPHIHSLPLDDAPAAAKQQYSERYGIRRKMTIQTAET</sequence>
<dbReference type="EMBL" id="GGFK01014877">
    <property type="protein sequence ID" value="MBW48198.1"/>
    <property type="molecule type" value="Transcribed_RNA"/>
</dbReference>
<protein>
    <submittedName>
        <fullName evidence="1">Putative secreted protein</fullName>
    </submittedName>
</protein>